<evidence type="ECO:0000313" key="7">
    <source>
        <dbReference type="EMBL" id="MFC3762516.1"/>
    </source>
</evidence>
<dbReference type="Gene3D" id="3.20.20.70">
    <property type="entry name" value="Aldolase class I"/>
    <property type="match status" value="1"/>
</dbReference>
<comment type="cofactor">
    <cofactor evidence="1">
        <name>FMN</name>
        <dbReference type="ChEBI" id="CHEBI:58210"/>
    </cofactor>
</comment>
<dbReference type="PANTHER" id="PTHR10578:SF107">
    <property type="entry name" value="2-HYDROXYACID OXIDASE 1"/>
    <property type="match status" value="1"/>
</dbReference>
<sequence>MIERRLPRWSELRPLIRTRPLELDATKRRLARAHTIADLRAIAKRRTPKGPFDYTDGAAEDEITLRRSRSLYRRLQFNPAILRDVSKVDTSTSILGRESAYPFAFAPTGFTRMMQHEGEPSVVRAAERVGIPYALSTLGTSTIEEVAAAGPGADKWFQLYVWNDRAPGKELIERALAAGYTTLVLTVDVPVAGDRHRDVRNGLTIPPSLTVKTLLDMSLHPAWWFNVLTTKPLTFASMSTFDGTVAELINSMFDPTVTFSDLEWMREIWPGSLVIKGVQSVEDAKRVVDLGADGIVISNHGGRQLDRAPIPLELLPPVVEAVGDKTEVMIDTGVLTGADIVAGIALGASAVLVGRAYLYGLMAGGERGVQRAAEILGSEIKRTMQLLGVSKVSELEPSHVTFPSVTF</sequence>
<feature type="domain" description="FMN hydroxy acid dehydrogenase" evidence="6">
    <location>
        <begin position="28"/>
        <end position="405"/>
    </location>
</feature>
<dbReference type="EMBL" id="JBHRZH010000015">
    <property type="protein sequence ID" value="MFC3762516.1"/>
    <property type="molecule type" value="Genomic_DNA"/>
</dbReference>
<evidence type="ECO:0000256" key="4">
    <source>
        <dbReference type="ARBA" id="ARBA00023002"/>
    </source>
</evidence>
<organism evidence="7 8">
    <name type="scientific">Tenggerimyces flavus</name>
    <dbReference type="NCBI Taxonomy" id="1708749"/>
    <lineage>
        <taxon>Bacteria</taxon>
        <taxon>Bacillati</taxon>
        <taxon>Actinomycetota</taxon>
        <taxon>Actinomycetes</taxon>
        <taxon>Propionibacteriales</taxon>
        <taxon>Nocardioidaceae</taxon>
        <taxon>Tenggerimyces</taxon>
    </lineage>
</organism>
<gene>
    <name evidence="7" type="ORF">ACFOUW_16865</name>
</gene>
<name>A0ABV7YCZ7_9ACTN</name>
<dbReference type="InterPro" id="IPR000262">
    <property type="entry name" value="FMN-dep_DH"/>
</dbReference>
<dbReference type="Pfam" id="PF01070">
    <property type="entry name" value="FMN_dh"/>
    <property type="match status" value="1"/>
</dbReference>
<proteinExistence type="inferred from homology"/>
<dbReference type="PIRSF" id="PIRSF000138">
    <property type="entry name" value="Al-hdrx_acd_dh"/>
    <property type="match status" value="1"/>
</dbReference>
<reference evidence="8" key="1">
    <citation type="journal article" date="2019" name="Int. J. Syst. Evol. Microbiol.">
        <title>The Global Catalogue of Microorganisms (GCM) 10K type strain sequencing project: providing services to taxonomists for standard genome sequencing and annotation.</title>
        <authorList>
            <consortium name="The Broad Institute Genomics Platform"/>
            <consortium name="The Broad Institute Genome Sequencing Center for Infectious Disease"/>
            <person name="Wu L."/>
            <person name="Ma J."/>
        </authorList>
    </citation>
    <scope>NUCLEOTIDE SEQUENCE [LARGE SCALE GENOMIC DNA]</scope>
    <source>
        <strain evidence="8">CGMCC 4.7241</strain>
    </source>
</reference>
<keyword evidence="8" id="KW-1185">Reference proteome</keyword>
<dbReference type="InterPro" id="IPR037396">
    <property type="entry name" value="FMN_HAD"/>
</dbReference>
<evidence type="ECO:0000256" key="5">
    <source>
        <dbReference type="ARBA" id="ARBA00024042"/>
    </source>
</evidence>
<dbReference type="Proteomes" id="UP001595699">
    <property type="component" value="Unassembled WGS sequence"/>
</dbReference>
<evidence type="ECO:0000256" key="1">
    <source>
        <dbReference type="ARBA" id="ARBA00001917"/>
    </source>
</evidence>
<protein>
    <submittedName>
        <fullName evidence="7">Alpha-hydroxy acid oxidase</fullName>
        <ecNumber evidence="7">1.-.-.-</ecNumber>
    </submittedName>
</protein>
<keyword evidence="3" id="KW-0288">FMN</keyword>
<dbReference type="PANTHER" id="PTHR10578">
    <property type="entry name" value="S -2-HYDROXY-ACID OXIDASE-RELATED"/>
    <property type="match status" value="1"/>
</dbReference>
<keyword evidence="4 7" id="KW-0560">Oxidoreductase</keyword>
<dbReference type="PROSITE" id="PS00557">
    <property type="entry name" value="FMN_HYDROXY_ACID_DH_1"/>
    <property type="match status" value="1"/>
</dbReference>
<dbReference type="InterPro" id="IPR012133">
    <property type="entry name" value="Alpha-hydoxy_acid_DH_FMN"/>
</dbReference>
<evidence type="ECO:0000259" key="6">
    <source>
        <dbReference type="PROSITE" id="PS51349"/>
    </source>
</evidence>
<dbReference type="InterPro" id="IPR013785">
    <property type="entry name" value="Aldolase_TIM"/>
</dbReference>
<evidence type="ECO:0000256" key="3">
    <source>
        <dbReference type="ARBA" id="ARBA00022643"/>
    </source>
</evidence>
<accession>A0ABV7YCZ7</accession>
<dbReference type="GO" id="GO:0016491">
    <property type="term" value="F:oxidoreductase activity"/>
    <property type="evidence" value="ECO:0007669"/>
    <property type="project" value="UniProtKB-KW"/>
</dbReference>
<dbReference type="EC" id="1.-.-.-" evidence="7"/>
<dbReference type="RefSeq" id="WP_205118805.1">
    <property type="nucleotide sequence ID" value="NZ_JAFBCM010000001.1"/>
</dbReference>
<keyword evidence="2" id="KW-0285">Flavoprotein</keyword>
<dbReference type="PROSITE" id="PS51349">
    <property type="entry name" value="FMN_HYDROXY_ACID_DH_2"/>
    <property type="match status" value="1"/>
</dbReference>
<dbReference type="SUPFAM" id="SSF51395">
    <property type="entry name" value="FMN-linked oxidoreductases"/>
    <property type="match status" value="1"/>
</dbReference>
<comment type="caution">
    <text evidence="7">The sequence shown here is derived from an EMBL/GenBank/DDBJ whole genome shotgun (WGS) entry which is preliminary data.</text>
</comment>
<dbReference type="InterPro" id="IPR008259">
    <property type="entry name" value="FMN_hydac_DH_AS"/>
</dbReference>
<dbReference type="CDD" id="cd02809">
    <property type="entry name" value="alpha_hydroxyacid_oxid_FMN"/>
    <property type="match status" value="1"/>
</dbReference>
<evidence type="ECO:0000313" key="8">
    <source>
        <dbReference type="Proteomes" id="UP001595699"/>
    </source>
</evidence>
<comment type="similarity">
    <text evidence="5">Belongs to the FMN-dependent alpha-hydroxy acid dehydrogenase family.</text>
</comment>
<evidence type="ECO:0000256" key="2">
    <source>
        <dbReference type="ARBA" id="ARBA00022630"/>
    </source>
</evidence>